<proteinExistence type="predicted"/>
<dbReference type="Proteomes" id="UP001596200">
    <property type="component" value="Unassembled WGS sequence"/>
</dbReference>
<dbReference type="Gene3D" id="2.50.20.20">
    <property type="match status" value="1"/>
</dbReference>
<sequence>MRLLARASAATLSAATALALATACGMLPEDAPDSTAPYARLTGPEVVNKALAATRAAKSVRMAVETTSPEGPVEAFVATDIRGACTVTLSLGATGTMELVRTGGTVRIRSDIGTTATAPAATAKTATDTAGRAGRWTKPAPGDHHAELAERYCDRETFLGPLAPQSGTARKGRTTAPGSDAPALTVTGKAAEGKWAAAIATTGKPFLLKLELRLPHGGTGGGGSTPATVEFSAFDQPFTANAPRT</sequence>
<dbReference type="PROSITE" id="PS51257">
    <property type="entry name" value="PROKAR_LIPOPROTEIN"/>
    <property type="match status" value="1"/>
</dbReference>
<keyword evidence="4" id="KW-1185">Reference proteome</keyword>
<evidence type="ECO:0000313" key="4">
    <source>
        <dbReference type="Proteomes" id="UP001596200"/>
    </source>
</evidence>
<dbReference type="EMBL" id="JBHSPU010000002">
    <property type="protein sequence ID" value="MFC5912324.1"/>
    <property type="molecule type" value="Genomic_DNA"/>
</dbReference>
<evidence type="ECO:0008006" key="5">
    <source>
        <dbReference type="Google" id="ProtNLM"/>
    </source>
</evidence>
<comment type="caution">
    <text evidence="3">The sequence shown here is derived from an EMBL/GenBank/DDBJ whole genome shotgun (WGS) entry which is preliminary data.</text>
</comment>
<organism evidence="3 4">
    <name type="scientific">Streptomyces pulveraceus</name>
    <dbReference type="NCBI Taxonomy" id="68258"/>
    <lineage>
        <taxon>Bacteria</taxon>
        <taxon>Bacillati</taxon>
        <taxon>Actinomycetota</taxon>
        <taxon>Actinomycetes</taxon>
        <taxon>Kitasatosporales</taxon>
        <taxon>Streptomycetaceae</taxon>
        <taxon>Streptomyces</taxon>
    </lineage>
</organism>
<feature type="chain" id="PRO_5046321503" description="Lipoprotein" evidence="2">
    <location>
        <begin position="20"/>
        <end position="245"/>
    </location>
</feature>
<gene>
    <name evidence="3" type="ORF">ACFP1B_02540</name>
</gene>
<keyword evidence="2" id="KW-0732">Signal</keyword>
<dbReference type="RefSeq" id="WP_344517348.1">
    <property type="nucleotide sequence ID" value="NZ_BAAATU010000062.1"/>
</dbReference>
<feature type="compositionally biased region" description="Low complexity" evidence="1">
    <location>
        <begin position="117"/>
        <end position="130"/>
    </location>
</feature>
<protein>
    <recommendedName>
        <fullName evidence="5">Lipoprotein</fullName>
    </recommendedName>
</protein>
<evidence type="ECO:0000256" key="2">
    <source>
        <dbReference type="SAM" id="SignalP"/>
    </source>
</evidence>
<reference evidence="4" key="1">
    <citation type="journal article" date="2019" name="Int. J. Syst. Evol. Microbiol.">
        <title>The Global Catalogue of Microorganisms (GCM) 10K type strain sequencing project: providing services to taxonomists for standard genome sequencing and annotation.</title>
        <authorList>
            <consortium name="The Broad Institute Genomics Platform"/>
            <consortium name="The Broad Institute Genome Sequencing Center for Infectious Disease"/>
            <person name="Wu L."/>
            <person name="Ma J."/>
        </authorList>
    </citation>
    <scope>NUCLEOTIDE SEQUENCE [LARGE SCALE GENOMIC DNA]</scope>
    <source>
        <strain evidence="4">JCM 4147</strain>
    </source>
</reference>
<evidence type="ECO:0000256" key="1">
    <source>
        <dbReference type="SAM" id="MobiDB-lite"/>
    </source>
</evidence>
<evidence type="ECO:0000313" key="3">
    <source>
        <dbReference type="EMBL" id="MFC5912324.1"/>
    </source>
</evidence>
<feature type="region of interest" description="Disordered" evidence="1">
    <location>
        <begin position="117"/>
        <end position="142"/>
    </location>
</feature>
<name>A0ABW1GCB7_9ACTN</name>
<accession>A0ABW1GCB7</accession>
<feature type="signal peptide" evidence="2">
    <location>
        <begin position="1"/>
        <end position="19"/>
    </location>
</feature>
<feature type="region of interest" description="Disordered" evidence="1">
    <location>
        <begin position="160"/>
        <end position="183"/>
    </location>
</feature>